<keyword evidence="2" id="KW-1133">Transmembrane helix</keyword>
<dbReference type="InterPro" id="IPR047589">
    <property type="entry name" value="DUF11_rpt"/>
</dbReference>
<sequence>MPVERRSRRRFAAVLSLAAVLGAALVGGGIAPASAASSSPVTAVSVAPYEAANPLVPSAALPFLAVTVVFDRELASAGEIFDVRTPAGTRAVLSTAATVTDAEGGTPLVEVTVADSGAAGDLVRGTFTAAAADAVSVTGSFTFFLQVVGSGILDAAGGVYSAEFESGGQVFRSDVAYGTALDLFQRAGGHWTSGATATSPARFVVQAKAIGDASAADFGGQWVAAGTEETAPFGGSVADCSSTTLRVFDVDPGPVNVPVEGGTPLTEGIDFTVNCDDTLDGQPIVSATIAAPRQGAFYVLSSARNTTGEGTWFPVDNLDIPEVARQVALYSAVGAVSDASRDPSHPTQKSTLLLYAGRTAGTATTVAAVPRLALEASAVPGAGAEVRPGDRIRYQMTLTNTGNVPLTDATLTADLASLLRSAGIDGAFQASVGQARLDGTVMRWVGTLAPGESVTVSFTALVRVGGSVIDVDVTAESPGARGGAAAAEPQSFEHEVLAAVPTDPGLPTDSDGPTDPPRGALAQTGADSSGAAALGGMLLLAGVVISTVAGLRRRTTPSRS</sequence>
<reference evidence="4 5" key="1">
    <citation type="submission" date="2021-03" db="EMBL/GenBank/DDBJ databases">
        <title>Sequencing the genomes of 1000 actinobacteria strains.</title>
        <authorList>
            <person name="Klenk H.-P."/>
        </authorList>
    </citation>
    <scope>NUCLEOTIDE SEQUENCE [LARGE SCALE GENOMIC DNA]</scope>
    <source>
        <strain evidence="4 5">DSM 13468</strain>
    </source>
</reference>
<feature type="domain" description="DUF7927" evidence="3">
    <location>
        <begin position="375"/>
        <end position="463"/>
    </location>
</feature>
<dbReference type="InterPro" id="IPR013783">
    <property type="entry name" value="Ig-like_fold"/>
</dbReference>
<dbReference type="RefSeq" id="WP_210096225.1">
    <property type="nucleotide sequence ID" value="NZ_BAAAIO010000001.1"/>
</dbReference>
<dbReference type="Proteomes" id="UP000703720">
    <property type="component" value="Unassembled WGS sequence"/>
</dbReference>
<dbReference type="Pfam" id="PF25549">
    <property type="entry name" value="DUF7927"/>
    <property type="match status" value="1"/>
</dbReference>
<protein>
    <recommendedName>
        <fullName evidence="3">DUF7927 domain-containing protein</fullName>
    </recommendedName>
</protein>
<name>A0ABS4WKR6_9MICO</name>
<dbReference type="NCBIfam" id="TIGR01451">
    <property type="entry name" value="B_ant_repeat"/>
    <property type="match status" value="1"/>
</dbReference>
<dbReference type="EMBL" id="JAGIOA010000001">
    <property type="protein sequence ID" value="MBP2376790.1"/>
    <property type="molecule type" value="Genomic_DNA"/>
</dbReference>
<keyword evidence="5" id="KW-1185">Reference proteome</keyword>
<evidence type="ECO:0000313" key="4">
    <source>
        <dbReference type="EMBL" id="MBP2376790.1"/>
    </source>
</evidence>
<dbReference type="InterPro" id="IPR057687">
    <property type="entry name" value="DUF7927"/>
</dbReference>
<accession>A0ABS4WKR6</accession>
<keyword evidence="2" id="KW-0472">Membrane</keyword>
<evidence type="ECO:0000256" key="1">
    <source>
        <dbReference type="SAM" id="MobiDB-lite"/>
    </source>
</evidence>
<feature type="transmembrane region" description="Helical" evidence="2">
    <location>
        <begin position="531"/>
        <end position="551"/>
    </location>
</feature>
<gene>
    <name evidence="4" type="ORF">JOF42_000285</name>
</gene>
<dbReference type="PROSITE" id="PS51318">
    <property type="entry name" value="TAT"/>
    <property type="match status" value="1"/>
</dbReference>
<evidence type="ECO:0000256" key="2">
    <source>
        <dbReference type="SAM" id="Phobius"/>
    </source>
</evidence>
<evidence type="ECO:0000313" key="5">
    <source>
        <dbReference type="Proteomes" id="UP000703720"/>
    </source>
</evidence>
<organism evidence="4 5">
    <name type="scientific">Microbacterium phyllosphaerae</name>
    <dbReference type="NCBI Taxonomy" id="124798"/>
    <lineage>
        <taxon>Bacteria</taxon>
        <taxon>Bacillati</taxon>
        <taxon>Actinomycetota</taxon>
        <taxon>Actinomycetes</taxon>
        <taxon>Micrococcales</taxon>
        <taxon>Microbacteriaceae</taxon>
        <taxon>Microbacterium</taxon>
    </lineage>
</organism>
<dbReference type="Gene3D" id="2.60.40.10">
    <property type="entry name" value="Immunoglobulins"/>
    <property type="match status" value="1"/>
</dbReference>
<comment type="caution">
    <text evidence="4">The sequence shown here is derived from an EMBL/GenBank/DDBJ whole genome shotgun (WGS) entry which is preliminary data.</text>
</comment>
<evidence type="ECO:0000259" key="3">
    <source>
        <dbReference type="Pfam" id="PF25549"/>
    </source>
</evidence>
<feature type="region of interest" description="Disordered" evidence="1">
    <location>
        <begin position="500"/>
        <end position="526"/>
    </location>
</feature>
<dbReference type="InterPro" id="IPR006311">
    <property type="entry name" value="TAT_signal"/>
</dbReference>
<proteinExistence type="predicted"/>
<keyword evidence="2" id="KW-0812">Transmembrane</keyword>